<evidence type="ECO:0000256" key="2">
    <source>
        <dbReference type="ARBA" id="ARBA00006653"/>
    </source>
</evidence>
<reference evidence="9 10" key="1">
    <citation type="journal article" date="2016" name="Sci. Rep.">
        <title>The Dendrobium catenatum Lindl. genome sequence provides insights into polysaccharide synthase, floral development and adaptive evolution.</title>
        <authorList>
            <person name="Zhang G.Q."/>
            <person name="Xu Q."/>
            <person name="Bian C."/>
            <person name="Tsai W.C."/>
            <person name="Yeh C.M."/>
            <person name="Liu K.W."/>
            <person name="Yoshida K."/>
            <person name="Zhang L.S."/>
            <person name="Chang S.B."/>
            <person name="Chen F."/>
            <person name="Shi Y."/>
            <person name="Su Y.Y."/>
            <person name="Zhang Y.Q."/>
            <person name="Chen L.J."/>
            <person name="Yin Y."/>
            <person name="Lin M."/>
            <person name="Huang H."/>
            <person name="Deng H."/>
            <person name="Wang Z.W."/>
            <person name="Zhu S.L."/>
            <person name="Zhao X."/>
            <person name="Deng C."/>
            <person name="Niu S.C."/>
            <person name="Huang J."/>
            <person name="Wang M."/>
            <person name="Liu G.H."/>
            <person name="Yang H.J."/>
            <person name="Xiao X.J."/>
            <person name="Hsiao Y.Y."/>
            <person name="Wu W.L."/>
            <person name="Chen Y.Y."/>
            <person name="Mitsuda N."/>
            <person name="Ohme-Takagi M."/>
            <person name="Luo Y.B."/>
            <person name="Van de Peer Y."/>
            <person name="Liu Z.J."/>
        </authorList>
    </citation>
    <scope>NUCLEOTIDE SEQUENCE [LARGE SCALE GENOMIC DNA]</scope>
    <source>
        <tissue evidence="9">The whole plant</tissue>
    </source>
</reference>
<keyword evidence="4" id="KW-0813">Transport</keyword>
<sequence>MHQILKGQIISYKLQILLNQEIKERECREAKATQFRIWLPRPVTMRMPNRQQADSKTTPAAGSLRDAESLFRSKPIHEIRAVEAATRRDIEQKKEELRQLVGKSYRDLIDSADSIIRMKSSCDSISSNLSLIETALRSLSPSTTDSPHTAPDPARGKIYGIACRVKYLVDTPENIWGCLDESMLLEASGRYLRAKEVHGLLSTVAADSDVLSRFPLLQHQWQIVESFTAQISQRSRDRLMDRGLTVAAYADALAAAATIDDLNPKQILDIFLDSRRAWISQKLVSSAADDSPTAVLCDIARVIRASLGQVGQLLRHALNEMPLFYKMVLGSPPGTQLFGGIPNPEEEVNLWKSHREKLESVMVLLEPEFVSQTCSAWLQSCCDEIFAQSSTGKGLIQTISSGEGLVAAEKMVQEALDGCEGLEESLEEWLRGVFGSDIKSPWKQICGLILKDGKDIFEDKMEQAFLLRMKEIVQSGFDNLTKEVSVKDSVEAIVSGLNGAKDFSEYLKKSSKGGGVWFSEFNQKRIGLALNFKPAANENDFRNCLNAYFGPEVNRIRDLIDKRLCSILDDLLCFIESHNATTRLKELAPHIQDKCYKAISALLGETQEEIGSLSVSLVNKRMNNESQPSPVIVERSLFLGRLLYALRNHSSYIPLILGSPRQWVKQTTGSAYASLASPLSKQSKDTFNSPISFSPRRPAFDRPPSPGQSLETPKRQAISAAAALFTVDNSTNIKYEELSRKLQDLCIGAHGSWITWVANELSIILSNDLNHDDALSATSPLRGWEVTVIKQDEPAEDHLEMQIALPSMASQYIVSFLFQACQEIHKVGGHVLDRVILQNFASEMLKKVVEVYENFLAKVEAPESHISEKGVLQIMLDLRFSADVLSGGKDVTSISVELTPGRRKLVSSSDSSFMEIVSGLIHRFSQRLDPIDWATYEPYLWENEKQAYKRCSVLFGFFIQLNRLYVDTVQKLPTKSNTESNILRCSTVPRFKYLPISAPALSSRGSHKSALQTSIDDASSKNPWSTYSNGERSPKPDFDDSLSFGVATPLLKSLMTQVGSKFGESTSRWGSMLSDGQVGKLKDRSAAAMSTFGDMLPGPAAGLLSSFTSSTSRFDSL</sequence>
<evidence type="ECO:0000313" key="10">
    <source>
        <dbReference type="Proteomes" id="UP000233837"/>
    </source>
</evidence>
<gene>
    <name evidence="9" type="ORF">MA16_Dca012202</name>
</gene>
<keyword evidence="6" id="KW-0333">Golgi apparatus</keyword>
<dbReference type="InterPro" id="IPR033370">
    <property type="entry name" value="COG1"/>
</dbReference>
<keyword evidence="5" id="KW-0653">Protein transport</keyword>
<dbReference type="Pfam" id="PF08700">
    <property type="entry name" value="VPS51_Exo84_N"/>
    <property type="match status" value="1"/>
</dbReference>
<feature type="compositionally biased region" description="Polar residues" evidence="8">
    <location>
        <begin position="1012"/>
        <end position="1031"/>
    </location>
</feature>
<evidence type="ECO:0000256" key="3">
    <source>
        <dbReference type="ARBA" id="ARBA00020978"/>
    </source>
</evidence>
<dbReference type="PANTHER" id="PTHR31658:SF0">
    <property type="entry name" value="CONSERVED OLIGOMERIC GOLGI COMPLEX SUBUNIT 1"/>
    <property type="match status" value="1"/>
</dbReference>
<accession>A0A2I0VQ02</accession>
<dbReference type="EMBL" id="KZ503341">
    <property type="protein sequence ID" value="PKU65480.1"/>
    <property type="molecule type" value="Genomic_DNA"/>
</dbReference>
<dbReference type="GO" id="GO:0017119">
    <property type="term" value="C:Golgi transport complex"/>
    <property type="evidence" value="ECO:0007669"/>
    <property type="project" value="InterPro"/>
</dbReference>
<comment type="subcellular location">
    <subcellularLocation>
        <location evidence="1">Golgi apparatus membrane</location>
        <topology evidence="1">Peripheral membrane protein</topology>
    </subcellularLocation>
</comment>
<organism evidence="9 10">
    <name type="scientific">Dendrobium catenatum</name>
    <dbReference type="NCBI Taxonomy" id="906689"/>
    <lineage>
        <taxon>Eukaryota</taxon>
        <taxon>Viridiplantae</taxon>
        <taxon>Streptophyta</taxon>
        <taxon>Embryophyta</taxon>
        <taxon>Tracheophyta</taxon>
        <taxon>Spermatophyta</taxon>
        <taxon>Magnoliopsida</taxon>
        <taxon>Liliopsida</taxon>
        <taxon>Asparagales</taxon>
        <taxon>Orchidaceae</taxon>
        <taxon>Epidendroideae</taxon>
        <taxon>Malaxideae</taxon>
        <taxon>Dendrobiinae</taxon>
        <taxon>Dendrobium</taxon>
    </lineage>
</organism>
<dbReference type="PANTHER" id="PTHR31658">
    <property type="entry name" value="CONSERVED OLIGOMERIC GOLGI COMPLEX SUBUNIT 1"/>
    <property type="match status" value="1"/>
</dbReference>
<dbReference type="GO" id="GO:0006891">
    <property type="term" value="P:intra-Golgi vesicle-mediated transport"/>
    <property type="evidence" value="ECO:0007669"/>
    <property type="project" value="InterPro"/>
</dbReference>
<dbReference type="AlphaFoldDB" id="A0A2I0VQ02"/>
<evidence type="ECO:0000256" key="5">
    <source>
        <dbReference type="ARBA" id="ARBA00022927"/>
    </source>
</evidence>
<feature type="compositionally biased region" description="Polar residues" evidence="8">
    <location>
        <begin position="681"/>
        <end position="692"/>
    </location>
</feature>
<evidence type="ECO:0000256" key="1">
    <source>
        <dbReference type="ARBA" id="ARBA00004395"/>
    </source>
</evidence>
<dbReference type="Proteomes" id="UP000233837">
    <property type="component" value="Unassembled WGS sequence"/>
</dbReference>
<keyword evidence="7" id="KW-0472">Membrane</keyword>
<dbReference type="GO" id="GO:0000139">
    <property type="term" value="C:Golgi membrane"/>
    <property type="evidence" value="ECO:0007669"/>
    <property type="project" value="UniProtKB-SubCell"/>
</dbReference>
<protein>
    <recommendedName>
        <fullName evidence="3">Conserved oligomeric Golgi complex subunit 1</fullName>
    </recommendedName>
</protein>
<feature type="region of interest" description="Disordered" evidence="8">
    <location>
        <begin position="681"/>
        <end position="713"/>
    </location>
</feature>
<comment type="similarity">
    <text evidence="2">Belongs to the COG1 family.</text>
</comment>
<evidence type="ECO:0000313" key="9">
    <source>
        <dbReference type="EMBL" id="PKU65480.1"/>
    </source>
</evidence>
<evidence type="ECO:0000256" key="8">
    <source>
        <dbReference type="SAM" id="MobiDB-lite"/>
    </source>
</evidence>
<proteinExistence type="inferred from homology"/>
<evidence type="ECO:0000256" key="6">
    <source>
        <dbReference type="ARBA" id="ARBA00023034"/>
    </source>
</evidence>
<feature type="region of interest" description="Disordered" evidence="8">
    <location>
        <begin position="1012"/>
        <end position="1039"/>
    </location>
</feature>
<dbReference type="STRING" id="906689.A0A2I0VQ02"/>
<evidence type="ECO:0000256" key="4">
    <source>
        <dbReference type="ARBA" id="ARBA00022448"/>
    </source>
</evidence>
<dbReference type="GO" id="GO:0015031">
    <property type="term" value="P:protein transport"/>
    <property type="evidence" value="ECO:0007669"/>
    <property type="project" value="UniProtKB-KW"/>
</dbReference>
<name>A0A2I0VQ02_9ASPA</name>
<evidence type="ECO:0000256" key="7">
    <source>
        <dbReference type="ARBA" id="ARBA00023136"/>
    </source>
</evidence>
<keyword evidence="10" id="KW-1185">Reference proteome</keyword>
<reference evidence="9 10" key="2">
    <citation type="journal article" date="2017" name="Nature">
        <title>The Apostasia genome and the evolution of orchids.</title>
        <authorList>
            <person name="Zhang G.Q."/>
            <person name="Liu K.W."/>
            <person name="Li Z."/>
            <person name="Lohaus R."/>
            <person name="Hsiao Y.Y."/>
            <person name="Niu S.C."/>
            <person name="Wang J.Y."/>
            <person name="Lin Y.C."/>
            <person name="Xu Q."/>
            <person name="Chen L.J."/>
            <person name="Yoshida K."/>
            <person name="Fujiwara S."/>
            <person name="Wang Z.W."/>
            <person name="Zhang Y.Q."/>
            <person name="Mitsuda N."/>
            <person name="Wang M."/>
            <person name="Liu G.H."/>
            <person name="Pecoraro L."/>
            <person name="Huang H.X."/>
            <person name="Xiao X.J."/>
            <person name="Lin M."/>
            <person name="Wu X.Y."/>
            <person name="Wu W.L."/>
            <person name="Chen Y.Y."/>
            <person name="Chang S.B."/>
            <person name="Sakamoto S."/>
            <person name="Ohme-Takagi M."/>
            <person name="Yagi M."/>
            <person name="Zeng S.J."/>
            <person name="Shen C.Y."/>
            <person name="Yeh C.M."/>
            <person name="Luo Y.B."/>
            <person name="Tsai W.C."/>
            <person name="Van de Peer Y."/>
            <person name="Liu Z.J."/>
        </authorList>
    </citation>
    <scope>NUCLEOTIDE SEQUENCE [LARGE SCALE GENOMIC DNA]</scope>
    <source>
        <tissue evidence="9">The whole plant</tissue>
    </source>
</reference>